<dbReference type="Proteomes" id="UP000823891">
    <property type="component" value="Unassembled WGS sequence"/>
</dbReference>
<sequence>MRNRKNVFWGILFLLGACAVIAGGLGFLEGLGFWSILFSLALAAVLIRGIVKRSWGIILFSAAFLCIVNDRLLGIEALTPWPVLGAALLGTIGLDILFPRHEWKNHGWHRIGMKKECSRRAEDDDFQSAEDDASQSKGADDFIYETHIDEDGSESVRCEGSFHSCVKYLQSSALKYVHLENSFGSLAIYLTDSLLWQHQGTVYVDVSFGTTELYIPSSWHVLCNASSSFGGINEHGRPAQTSEDVLTITGDVSFGALEIHYI</sequence>
<gene>
    <name evidence="2" type="ORF">H9761_01865</name>
</gene>
<dbReference type="EMBL" id="DWWS01000012">
    <property type="protein sequence ID" value="HJC22434.1"/>
    <property type="molecule type" value="Genomic_DNA"/>
</dbReference>
<feature type="transmembrane region" description="Helical" evidence="1">
    <location>
        <begin position="7"/>
        <end position="25"/>
    </location>
</feature>
<evidence type="ECO:0008006" key="4">
    <source>
        <dbReference type="Google" id="ProtNLM"/>
    </source>
</evidence>
<organism evidence="2 3">
    <name type="scientific">Candidatus Eisenbergiella merdavium</name>
    <dbReference type="NCBI Taxonomy" id="2838551"/>
    <lineage>
        <taxon>Bacteria</taxon>
        <taxon>Bacillati</taxon>
        <taxon>Bacillota</taxon>
        <taxon>Clostridia</taxon>
        <taxon>Lachnospirales</taxon>
        <taxon>Lachnospiraceae</taxon>
        <taxon>Eisenbergiella</taxon>
    </lineage>
</organism>
<reference evidence="2" key="2">
    <citation type="submission" date="2021-04" db="EMBL/GenBank/DDBJ databases">
        <authorList>
            <person name="Gilroy R."/>
        </authorList>
    </citation>
    <scope>NUCLEOTIDE SEQUENCE</scope>
    <source>
        <strain evidence="2">USAMLcec2-132</strain>
    </source>
</reference>
<keyword evidence="1" id="KW-0472">Membrane</keyword>
<protein>
    <recommendedName>
        <fullName evidence="4">Cell wall-active antibiotics response LiaF-like C-terminal domain-containing protein</fullName>
    </recommendedName>
</protein>
<feature type="transmembrane region" description="Helical" evidence="1">
    <location>
        <begin position="31"/>
        <end position="50"/>
    </location>
</feature>
<dbReference type="AlphaFoldDB" id="A0A9D2NDF4"/>
<name>A0A9D2NDF4_9FIRM</name>
<evidence type="ECO:0000313" key="2">
    <source>
        <dbReference type="EMBL" id="HJC22434.1"/>
    </source>
</evidence>
<keyword evidence="1" id="KW-0812">Transmembrane</keyword>
<comment type="caution">
    <text evidence="2">The sequence shown here is derived from an EMBL/GenBank/DDBJ whole genome shotgun (WGS) entry which is preliminary data.</text>
</comment>
<keyword evidence="1" id="KW-1133">Transmembrane helix</keyword>
<evidence type="ECO:0000313" key="3">
    <source>
        <dbReference type="Proteomes" id="UP000823891"/>
    </source>
</evidence>
<reference evidence="2" key="1">
    <citation type="journal article" date="2021" name="PeerJ">
        <title>Extensive microbial diversity within the chicken gut microbiome revealed by metagenomics and culture.</title>
        <authorList>
            <person name="Gilroy R."/>
            <person name="Ravi A."/>
            <person name="Getino M."/>
            <person name="Pursley I."/>
            <person name="Horton D.L."/>
            <person name="Alikhan N.F."/>
            <person name="Baker D."/>
            <person name="Gharbi K."/>
            <person name="Hall N."/>
            <person name="Watson M."/>
            <person name="Adriaenssens E.M."/>
            <person name="Foster-Nyarko E."/>
            <person name="Jarju S."/>
            <person name="Secka A."/>
            <person name="Antonio M."/>
            <person name="Oren A."/>
            <person name="Chaudhuri R.R."/>
            <person name="La Ragione R."/>
            <person name="Hildebrand F."/>
            <person name="Pallen M.J."/>
        </authorList>
    </citation>
    <scope>NUCLEOTIDE SEQUENCE</scope>
    <source>
        <strain evidence="2">USAMLcec2-132</strain>
    </source>
</reference>
<feature type="transmembrane region" description="Helical" evidence="1">
    <location>
        <begin position="81"/>
        <end position="98"/>
    </location>
</feature>
<proteinExistence type="predicted"/>
<accession>A0A9D2NDF4</accession>
<evidence type="ECO:0000256" key="1">
    <source>
        <dbReference type="SAM" id="Phobius"/>
    </source>
</evidence>
<dbReference type="PROSITE" id="PS51257">
    <property type="entry name" value="PROKAR_LIPOPROTEIN"/>
    <property type="match status" value="1"/>
</dbReference>